<accession>A0A453HNJ6</accession>
<protein>
    <submittedName>
        <fullName evidence="1">Uncharacterized protein</fullName>
    </submittedName>
</protein>
<evidence type="ECO:0000313" key="2">
    <source>
        <dbReference type="Proteomes" id="UP000015105"/>
    </source>
</evidence>
<sequence>LPHLGRCSLLVFNGKNSTTADKSNANNARIQQNKGLYFPNHHTQDKICKPNALLDLV</sequence>
<organism evidence="1 2">
    <name type="scientific">Aegilops tauschii subsp. strangulata</name>
    <name type="common">Goatgrass</name>
    <dbReference type="NCBI Taxonomy" id="200361"/>
    <lineage>
        <taxon>Eukaryota</taxon>
        <taxon>Viridiplantae</taxon>
        <taxon>Streptophyta</taxon>
        <taxon>Embryophyta</taxon>
        <taxon>Tracheophyta</taxon>
        <taxon>Spermatophyta</taxon>
        <taxon>Magnoliopsida</taxon>
        <taxon>Liliopsida</taxon>
        <taxon>Poales</taxon>
        <taxon>Poaceae</taxon>
        <taxon>BOP clade</taxon>
        <taxon>Pooideae</taxon>
        <taxon>Triticodae</taxon>
        <taxon>Triticeae</taxon>
        <taxon>Triticinae</taxon>
        <taxon>Aegilops</taxon>
    </lineage>
</organism>
<reference evidence="1" key="3">
    <citation type="journal article" date="2017" name="Nature">
        <title>Genome sequence of the progenitor of the wheat D genome Aegilops tauschii.</title>
        <authorList>
            <person name="Luo M.C."/>
            <person name="Gu Y.Q."/>
            <person name="Puiu D."/>
            <person name="Wang H."/>
            <person name="Twardziok S.O."/>
            <person name="Deal K.R."/>
            <person name="Huo N."/>
            <person name="Zhu T."/>
            <person name="Wang L."/>
            <person name="Wang Y."/>
            <person name="McGuire P.E."/>
            <person name="Liu S."/>
            <person name="Long H."/>
            <person name="Ramasamy R.K."/>
            <person name="Rodriguez J.C."/>
            <person name="Van S.L."/>
            <person name="Yuan L."/>
            <person name="Wang Z."/>
            <person name="Xia Z."/>
            <person name="Xiao L."/>
            <person name="Anderson O.D."/>
            <person name="Ouyang S."/>
            <person name="Liang Y."/>
            <person name="Zimin A.V."/>
            <person name="Pertea G."/>
            <person name="Qi P."/>
            <person name="Bennetzen J.L."/>
            <person name="Dai X."/>
            <person name="Dawson M.W."/>
            <person name="Muller H.G."/>
            <person name="Kugler K."/>
            <person name="Rivarola-Duarte L."/>
            <person name="Spannagl M."/>
            <person name="Mayer K.F.X."/>
            <person name="Lu F.H."/>
            <person name="Bevan M.W."/>
            <person name="Leroy P."/>
            <person name="Li P."/>
            <person name="You F.M."/>
            <person name="Sun Q."/>
            <person name="Liu Z."/>
            <person name="Lyons E."/>
            <person name="Wicker T."/>
            <person name="Salzberg S.L."/>
            <person name="Devos K.M."/>
            <person name="Dvorak J."/>
        </authorList>
    </citation>
    <scope>NUCLEOTIDE SEQUENCE [LARGE SCALE GENOMIC DNA]</scope>
    <source>
        <strain evidence="1">cv. AL8/78</strain>
    </source>
</reference>
<name>A0A453HNJ6_AEGTS</name>
<dbReference type="AlphaFoldDB" id="A0A453HNJ6"/>
<evidence type="ECO:0000313" key="1">
    <source>
        <dbReference type="EnsemblPlants" id="AET4Gv20252100.26"/>
    </source>
</evidence>
<reference evidence="2" key="1">
    <citation type="journal article" date="2014" name="Science">
        <title>Ancient hybridizations among the ancestral genomes of bread wheat.</title>
        <authorList>
            <consortium name="International Wheat Genome Sequencing Consortium,"/>
            <person name="Marcussen T."/>
            <person name="Sandve S.R."/>
            <person name="Heier L."/>
            <person name="Spannagl M."/>
            <person name="Pfeifer M."/>
            <person name="Jakobsen K.S."/>
            <person name="Wulff B.B."/>
            <person name="Steuernagel B."/>
            <person name="Mayer K.F."/>
            <person name="Olsen O.A."/>
        </authorList>
    </citation>
    <scope>NUCLEOTIDE SEQUENCE [LARGE SCALE GENOMIC DNA]</scope>
    <source>
        <strain evidence="2">cv. AL8/78</strain>
    </source>
</reference>
<dbReference type="Gramene" id="AET4Gv20252100.26">
    <property type="protein sequence ID" value="AET4Gv20252100.26"/>
    <property type="gene ID" value="AET4Gv20252100"/>
</dbReference>
<reference evidence="1" key="4">
    <citation type="submission" date="2019-03" db="UniProtKB">
        <authorList>
            <consortium name="EnsemblPlants"/>
        </authorList>
    </citation>
    <scope>IDENTIFICATION</scope>
</reference>
<proteinExistence type="predicted"/>
<reference evidence="1" key="5">
    <citation type="journal article" date="2021" name="G3 (Bethesda)">
        <title>Aegilops tauschii genome assembly Aet v5.0 features greater sequence contiguity and improved annotation.</title>
        <authorList>
            <person name="Wang L."/>
            <person name="Zhu T."/>
            <person name="Rodriguez J.C."/>
            <person name="Deal K.R."/>
            <person name="Dubcovsky J."/>
            <person name="McGuire P.E."/>
            <person name="Lux T."/>
            <person name="Spannagl M."/>
            <person name="Mayer K.F.X."/>
            <person name="Baldrich P."/>
            <person name="Meyers B.C."/>
            <person name="Huo N."/>
            <person name="Gu Y.Q."/>
            <person name="Zhou H."/>
            <person name="Devos K.M."/>
            <person name="Bennetzen J.L."/>
            <person name="Unver T."/>
            <person name="Budak H."/>
            <person name="Gulick P.J."/>
            <person name="Galiba G."/>
            <person name="Kalapos B."/>
            <person name="Nelson D.R."/>
            <person name="Li P."/>
            <person name="You F.M."/>
            <person name="Luo M.C."/>
            <person name="Dvorak J."/>
        </authorList>
    </citation>
    <scope>NUCLEOTIDE SEQUENCE [LARGE SCALE GENOMIC DNA]</scope>
    <source>
        <strain evidence="1">cv. AL8/78</strain>
    </source>
</reference>
<dbReference type="Proteomes" id="UP000015105">
    <property type="component" value="Chromosome 4D"/>
</dbReference>
<reference evidence="2" key="2">
    <citation type="journal article" date="2017" name="Nat. Plants">
        <title>The Aegilops tauschii genome reveals multiple impacts of transposons.</title>
        <authorList>
            <person name="Zhao G."/>
            <person name="Zou C."/>
            <person name="Li K."/>
            <person name="Wang K."/>
            <person name="Li T."/>
            <person name="Gao L."/>
            <person name="Zhang X."/>
            <person name="Wang H."/>
            <person name="Yang Z."/>
            <person name="Liu X."/>
            <person name="Jiang W."/>
            <person name="Mao L."/>
            <person name="Kong X."/>
            <person name="Jiao Y."/>
            <person name="Jia J."/>
        </authorList>
    </citation>
    <scope>NUCLEOTIDE SEQUENCE [LARGE SCALE GENOMIC DNA]</scope>
    <source>
        <strain evidence="2">cv. AL8/78</strain>
    </source>
</reference>
<keyword evidence="2" id="KW-1185">Reference proteome</keyword>
<dbReference type="EnsemblPlants" id="AET4Gv20252100.26">
    <property type="protein sequence ID" value="AET4Gv20252100.26"/>
    <property type="gene ID" value="AET4Gv20252100"/>
</dbReference>